<keyword evidence="3" id="KW-1185">Reference proteome</keyword>
<keyword evidence="2" id="KW-0413">Isomerase</keyword>
<dbReference type="eggNOG" id="COG0451">
    <property type="taxonomic scope" value="Bacteria"/>
</dbReference>
<dbReference type="GO" id="GO:0005737">
    <property type="term" value="C:cytoplasm"/>
    <property type="evidence" value="ECO:0007669"/>
    <property type="project" value="TreeGrafter"/>
</dbReference>
<dbReference type="GO" id="GO:0004029">
    <property type="term" value="F:aldehyde dehydrogenase (NAD+) activity"/>
    <property type="evidence" value="ECO:0007669"/>
    <property type="project" value="TreeGrafter"/>
</dbReference>
<gene>
    <name evidence="2" type="ORF">JCM19294_2384</name>
</gene>
<dbReference type="AlphaFoldDB" id="A0A090Q099"/>
<dbReference type="InterPro" id="IPR036291">
    <property type="entry name" value="NAD(P)-bd_dom_sf"/>
</dbReference>
<dbReference type="RefSeq" id="WP_042276204.1">
    <property type="nucleotide sequence ID" value="NZ_BBML01000001.1"/>
</dbReference>
<feature type="domain" description="NAD-dependent epimerase/dehydratase" evidence="1">
    <location>
        <begin position="2"/>
        <end position="232"/>
    </location>
</feature>
<evidence type="ECO:0000313" key="3">
    <source>
        <dbReference type="Proteomes" id="UP000029221"/>
    </source>
</evidence>
<dbReference type="Pfam" id="PF01370">
    <property type="entry name" value="Epimerase"/>
    <property type="match status" value="1"/>
</dbReference>
<proteinExistence type="predicted"/>
<comment type="caution">
    <text evidence="2">The sequence shown here is derived from an EMBL/GenBank/DDBJ whole genome shotgun (WGS) entry which is preliminary data.</text>
</comment>
<reference evidence="2" key="1">
    <citation type="journal article" date="2014" name="Genome Announc.">
        <title>Draft Genome Sequences of Marine Flavobacterium Nonlabens Strains NR17, NR24, NR27, NR32, NR33, and Ara13.</title>
        <authorList>
            <person name="Nakanishi M."/>
            <person name="Meirelles P."/>
            <person name="Suzuki R."/>
            <person name="Takatani N."/>
            <person name="Mino S."/>
            <person name="Suda W."/>
            <person name="Oshima K."/>
            <person name="Hattori M."/>
            <person name="Ohkuma M."/>
            <person name="Hosokawa M."/>
            <person name="Miyashita K."/>
            <person name="Thompson F.L."/>
            <person name="Niwa A."/>
            <person name="Sawabe T."/>
            <person name="Sawabe T."/>
        </authorList>
    </citation>
    <scope>NUCLEOTIDE SEQUENCE [LARGE SCALE GENOMIC DNA]</scope>
    <source>
        <strain evidence="2">JCM 19294</strain>
    </source>
</reference>
<dbReference type="InterPro" id="IPR001509">
    <property type="entry name" value="Epimerase_deHydtase"/>
</dbReference>
<protein>
    <submittedName>
        <fullName evidence="2">3-beta hydroxysteroid dehydrogenase/isomerase family protein</fullName>
    </submittedName>
</protein>
<dbReference type="EMBL" id="BBML01000001">
    <property type="protein sequence ID" value="GAK95602.1"/>
    <property type="molecule type" value="Genomic_DNA"/>
</dbReference>
<dbReference type="Proteomes" id="UP000029221">
    <property type="component" value="Unassembled WGS sequence"/>
</dbReference>
<dbReference type="STRING" id="319236.BST91_12690"/>
<dbReference type="Gene3D" id="3.40.50.720">
    <property type="entry name" value="NAD(P)-binding Rossmann-like Domain"/>
    <property type="match status" value="1"/>
</dbReference>
<organism evidence="2 3">
    <name type="scientific">Nonlabens tegetincola</name>
    <dbReference type="NCBI Taxonomy" id="323273"/>
    <lineage>
        <taxon>Bacteria</taxon>
        <taxon>Pseudomonadati</taxon>
        <taxon>Bacteroidota</taxon>
        <taxon>Flavobacteriia</taxon>
        <taxon>Flavobacteriales</taxon>
        <taxon>Flavobacteriaceae</taxon>
        <taxon>Nonlabens</taxon>
    </lineage>
</organism>
<dbReference type="GO" id="GO:0016853">
    <property type="term" value="F:isomerase activity"/>
    <property type="evidence" value="ECO:0007669"/>
    <property type="project" value="UniProtKB-KW"/>
</dbReference>
<evidence type="ECO:0000313" key="2">
    <source>
        <dbReference type="EMBL" id="GAK95602.1"/>
    </source>
</evidence>
<evidence type="ECO:0000259" key="1">
    <source>
        <dbReference type="Pfam" id="PF01370"/>
    </source>
</evidence>
<accession>A0A090Q099</accession>
<sequence>MILITGATGLLGGHLLYRFRESATQIIAIFRTESSKDKVRRIFESYDKESGHLIENFNWVKADILDVPSLNLVFNNVKQVYHCAAAIEANNFEELEKINVTGTANVINTALHHNVQKFCHVSSIAALGDAPAGKPTSEEDFFNLDGLNSDYAITKYGAEMEAWRATQEGMKVIIVNPGVILGEGDFSSGSGKLISRTAGGNKFYTTGGSGFIDVRDVVHYMVNLMESDVENERFILVCNNLNYKTVLDQIAGHLKVKKPSIKLSAWFLHFLSILSQPIGWLGGSSLTSATVKSLTSETYYSNDKIKAVLPNYETKHFDQTIQRVTTFYKNLN</sequence>
<dbReference type="PANTHER" id="PTHR48079:SF6">
    <property type="entry name" value="NAD(P)-BINDING DOMAIN-CONTAINING PROTEIN-RELATED"/>
    <property type="match status" value="1"/>
</dbReference>
<dbReference type="PANTHER" id="PTHR48079">
    <property type="entry name" value="PROTEIN YEEZ"/>
    <property type="match status" value="1"/>
</dbReference>
<dbReference type="SUPFAM" id="SSF51735">
    <property type="entry name" value="NAD(P)-binding Rossmann-fold domains"/>
    <property type="match status" value="1"/>
</dbReference>
<name>A0A090Q099_9FLAO</name>
<dbReference type="InterPro" id="IPR051783">
    <property type="entry name" value="NAD(P)-dependent_oxidoreduct"/>
</dbReference>